<accession>A0A8J8SLW4</accession>
<dbReference type="CDD" id="cd16913">
    <property type="entry name" value="YkuD_like"/>
    <property type="match status" value="1"/>
</dbReference>
<dbReference type="AlphaFoldDB" id="A0A8J8SLW4"/>
<dbReference type="SUPFAM" id="SSF141523">
    <property type="entry name" value="L,D-transpeptidase catalytic domain-like"/>
    <property type="match status" value="1"/>
</dbReference>
<keyword evidence="5" id="KW-0378">Hydrolase</keyword>
<dbReference type="PANTHER" id="PTHR30582:SF24">
    <property type="entry name" value="L,D-TRANSPEPTIDASE ERFK_SRFK-RELATED"/>
    <property type="match status" value="1"/>
</dbReference>
<dbReference type="PROSITE" id="PS52029">
    <property type="entry name" value="LD_TPASE"/>
    <property type="match status" value="1"/>
</dbReference>
<keyword evidence="7 9" id="KW-0573">Peptidoglycan synthesis</keyword>
<dbReference type="Gene3D" id="2.40.440.10">
    <property type="entry name" value="L,D-transpeptidase catalytic domain-like"/>
    <property type="match status" value="1"/>
</dbReference>
<evidence type="ECO:0000256" key="2">
    <source>
        <dbReference type="ARBA" id="ARBA00005992"/>
    </source>
</evidence>
<dbReference type="KEGG" id="fap:GR316_06360"/>
<evidence type="ECO:0000256" key="9">
    <source>
        <dbReference type="PROSITE-ProRule" id="PRU01373"/>
    </source>
</evidence>
<dbReference type="FunFam" id="2.40.440.10:FF:000002">
    <property type="entry name" value="L,D-transpeptidase ErfK/SrfK"/>
    <property type="match status" value="1"/>
</dbReference>
<evidence type="ECO:0000313" key="12">
    <source>
        <dbReference type="Proteomes" id="UP000679284"/>
    </source>
</evidence>
<dbReference type="InterPro" id="IPR005490">
    <property type="entry name" value="LD_TPept_cat_dom"/>
</dbReference>
<evidence type="ECO:0000256" key="4">
    <source>
        <dbReference type="ARBA" id="ARBA00022679"/>
    </source>
</evidence>
<feature type="domain" description="L,D-TPase catalytic" evidence="10">
    <location>
        <begin position="28"/>
        <end position="165"/>
    </location>
</feature>
<keyword evidence="4" id="KW-0808">Transferase</keyword>
<keyword evidence="6 9" id="KW-0133">Cell shape</keyword>
<dbReference type="GO" id="GO:0018104">
    <property type="term" value="P:peptidoglycan-protein cross-linking"/>
    <property type="evidence" value="ECO:0007669"/>
    <property type="project" value="TreeGrafter"/>
</dbReference>
<reference evidence="11" key="1">
    <citation type="submission" date="2020-01" db="EMBL/GenBank/DDBJ databases">
        <authorList>
            <person name="Yang Y."/>
            <person name="Kwon Y.M."/>
        </authorList>
    </citation>
    <scope>NUCLEOTIDE SEQUENCE</scope>
    <source>
        <strain evidence="11">PG104</strain>
    </source>
</reference>
<dbReference type="GO" id="GO:0016757">
    <property type="term" value="F:glycosyltransferase activity"/>
    <property type="evidence" value="ECO:0007669"/>
    <property type="project" value="UniProtKB-KW"/>
</dbReference>
<feature type="active site" description="Nucleophile" evidence="9">
    <location>
        <position position="141"/>
    </location>
</feature>
<dbReference type="EMBL" id="CP047289">
    <property type="protein sequence ID" value="QUS36912.1"/>
    <property type="molecule type" value="Genomic_DNA"/>
</dbReference>
<organism evidence="11 12">
    <name type="scientific">Falsirhodobacter algicola</name>
    <dbReference type="NCBI Taxonomy" id="2692330"/>
    <lineage>
        <taxon>Bacteria</taxon>
        <taxon>Pseudomonadati</taxon>
        <taxon>Pseudomonadota</taxon>
        <taxon>Alphaproteobacteria</taxon>
        <taxon>Rhodobacterales</taxon>
        <taxon>Paracoccaceae</taxon>
        <taxon>Falsirhodobacter</taxon>
    </lineage>
</organism>
<dbReference type="InterPro" id="IPR050979">
    <property type="entry name" value="LD-transpeptidase"/>
</dbReference>
<protein>
    <submittedName>
        <fullName evidence="11">L,D-transpeptidase family protein</fullName>
    </submittedName>
</protein>
<evidence type="ECO:0000256" key="1">
    <source>
        <dbReference type="ARBA" id="ARBA00004752"/>
    </source>
</evidence>
<dbReference type="GO" id="GO:0005576">
    <property type="term" value="C:extracellular region"/>
    <property type="evidence" value="ECO:0007669"/>
    <property type="project" value="TreeGrafter"/>
</dbReference>
<evidence type="ECO:0000256" key="3">
    <source>
        <dbReference type="ARBA" id="ARBA00022676"/>
    </source>
</evidence>
<evidence type="ECO:0000256" key="7">
    <source>
        <dbReference type="ARBA" id="ARBA00022984"/>
    </source>
</evidence>
<keyword evidence="12" id="KW-1185">Reference proteome</keyword>
<dbReference type="GO" id="GO:0071555">
    <property type="term" value="P:cell wall organization"/>
    <property type="evidence" value="ECO:0007669"/>
    <property type="project" value="UniProtKB-UniRule"/>
</dbReference>
<gene>
    <name evidence="11" type="ORF">GR316_06360</name>
</gene>
<evidence type="ECO:0000259" key="10">
    <source>
        <dbReference type="PROSITE" id="PS52029"/>
    </source>
</evidence>
<feature type="active site" description="Proton donor/acceptor" evidence="9">
    <location>
        <position position="125"/>
    </location>
</feature>
<comment type="pathway">
    <text evidence="1 9">Cell wall biogenesis; peptidoglycan biosynthesis.</text>
</comment>
<proteinExistence type="inferred from homology"/>
<evidence type="ECO:0000256" key="6">
    <source>
        <dbReference type="ARBA" id="ARBA00022960"/>
    </source>
</evidence>
<keyword evidence="8 9" id="KW-0961">Cell wall biogenesis/degradation</keyword>
<dbReference type="Proteomes" id="UP000679284">
    <property type="component" value="Chromosome"/>
</dbReference>
<evidence type="ECO:0000256" key="8">
    <source>
        <dbReference type="ARBA" id="ARBA00023316"/>
    </source>
</evidence>
<dbReference type="GO" id="GO:0008360">
    <property type="term" value="P:regulation of cell shape"/>
    <property type="evidence" value="ECO:0007669"/>
    <property type="project" value="UniProtKB-UniRule"/>
</dbReference>
<dbReference type="Pfam" id="PF03734">
    <property type="entry name" value="YkuD"/>
    <property type="match status" value="1"/>
</dbReference>
<evidence type="ECO:0000256" key="5">
    <source>
        <dbReference type="ARBA" id="ARBA00022801"/>
    </source>
</evidence>
<keyword evidence="3" id="KW-0328">Glycosyltransferase</keyword>
<dbReference type="InterPro" id="IPR038063">
    <property type="entry name" value="Transpep_catalytic_dom"/>
</dbReference>
<dbReference type="UniPathway" id="UPA00219"/>
<dbReference type="PANTHER" id="PTHR30582">
    <property type="entry name" value="L,D-TRANSPEPTIDASE"/>
    <property type="match status" value="1"/>
</dbReference>
<dbReference type="GO" id="GO:0071972">
    <property type="term" value="F:peptidoglycan L,D-transpeptidase activity"/>
    <property type="evidence" value="ECO:0007669"/>
    <property type="project" value="TreeGrafter"/>
</dbReference>
<evidence type="ECO:0000313" key="11">
    <source>
        <dbReference type="EMBL" id="QUS36912.1"/>
    </source>
</evidence>
<comment type="similarity">
    <text evidence="2">Belongs to the YkuD family.</text>
</comment>
<sequence>MIPAVNPAFLTPEKVRQEVDYTGPEEANTIVVDPFARRLYYVLPNGRAMRYAVGVGPEGKAFRGNARIGRKAEWPRWTPTQNMIRTQPELYAEYAAGLPGGLENPLGARALYLYRYGRDTYYRIHGTIDNRSIGRASSAGCIRLFNQDIMDLYERVDVGTRVKVRTEAESRAYEGEWVEDANGDIHPPGWTAPVQMASAG</sequence>
<name>A0A8J8SLW4_9RHOB</name>